<dbReference type="Gene3D" id="3.20.20.70">
    <property type="entry name" value="Aldolase class I"/>
    <property type="match status" value="1"/>
</dbReference>
<dbReference type="InterPro" id="IPR013785">
    <property type="entry name" value="Aldolase_TIM"/>
</dbReference>
<comment type="pathway">
    <text evidence="2">Cofactor biosynthesis; thiamine diphosphate biosynthesis.</text>
</comment>
<name>A0ABS9TS01_9PSEU</name>
<feature type="domain" description="Thiamine phosphate synthase/TenI" evidence="4">
    <location>
        <begin position="69"/>
        <end position="232"/>
    </location>
</feature>
<dbReference type="SUPFAM" id="SSF51391">
    <property type="entry name" value="Thiamin phosphate synthase"/>
    <property type="match status" value="1"/>
</dbReference>
<dbReference type="Proteomes" id="UP001299970">
    <property type="component" value="Unassembled WGS sequence"/>
</dbReference>
<evidence type="ECO:0000313" key="5">
    <source>
        <dbReference type="EMBL" id="MCH6171006.1"/>
    </source>
</evidence>
<accession>A0ABS9TS01</accession>
<proteinExistence type="predicted"/>
<dbReference type="PANTHER" id="PTHR20857:SF23">
    <property type="entry name" value="THIAMINE BIOSYNTHETIC BIFUNCTIONAL ENZYME"/>
    <property type="match status" value="1"/>
</dbReference>
<evidence type="ECO:0000256" key="3">
    <source>
        <dbReference type="ARBA" id="ARBA00022977"/>
    </source>
</evidence>
<reference evidence="5 6" key="1">
    <citation type="submission" date="2022-03" db="EMBL/GenBank/DDBJ databases">
        <title>Pseudonocardia alaer sp. nov., a novel actinomycete isolated from reed forest soil.</title>
        <authorList>
            <person name="Wang L."/>
        </authorList>
    </citation>
    <scope>NUCLEOTIDE SEQUENCE [LARGE SCALE GENOMIC DNA]</scope>
    <source>
        <strain evidence="5 6">Y-16303</strain>
    </source>
</reference>
<sequence length="235" mass="24171">MRLLTSTCDGAGHRGRRGAAWAAEVPEVVDQRSDSLDALCGTAARLRPWAGTSDPLPRLLFFTDPVRTPQPEAVAERLPTGAGIVYRPFGTSDAVARGLRLAEIARRRGLLLLAGADPALAETIEADGLHLPQRLVETGPTLRAAHPAWRLTAAAHDATAVHVAERCGVEAVVVSPVFPSNSPSAANPLGVAAAGEIAKGSVLPVYALGGVNAETADALIGAGVYGLAAIEAFVA</sequence>
<protein>
    <submittedName>
        <fullName evidence="5">Thiamine phosphate synthase</fullName>
    </submittedName>
</protein>
<comment type="caution">
    <text evidence="5">The sequence shown here is derived from an EMBL/GenBank/DDBJ whole genome shotgun (WGS) entry which is preliminary data.</text>
</comment>
<gene>
    <name evidence="5" type="ORF">MMF94_35340</name>
</gene>
<keyword evidence="3" id="KW-0784">Thiamine biosynthesis</keyword>
<evidence type="ECO:0000259" key="4">
    <source>
        <dbReference type="Pfam" id="PF02581"/>
    </source>
</evidence>
<evidence type="ECO:0000256" key="1">
    <source>
        <dbReference type="ARBA" id="ARBA00003814"/>
    </source>
</evidence>
<comment type="function">
    <text evidence="1">Condenses 4-methyl-5-(beta-hydroxyethyl)thiazole monophosphate (THZ-P) and 2-methyl-4-amino-5-hydroxymethyl pyrimidine pyrophosphate (HMP-PP) to form thiamine monophosphate (TMP).</text>
</comment>
<dbReference type="InterPro" id="IPR036206">
    <property type="entry name" value="ThiamineP_synth_sf"/>
</dbReference>
<dbReference type="PANTHER" id="PTHR20857">
    <property type="entry name" value="THIAMINE-PHOSPHATE PYROPHOSPHORYLASE"/>
    <property type="match status" value="1"/>
</dbReference>
<dbReference type="InterPro" id="IPR022998">
    <property type="entry name" value="ThiamineP_synth_TenI"/>
</dbReference>
<dbReference type="Pfam" id="PF02581">
    <property type="entry name" value="TMP-TENI"/>
    <property type="match status" value="1"/>
</dbReference>
<keyword evidence="6" id="KW-1185">Reference proteome</keyword>
<evidence type="ECO:0000256" key="2">
    <source>
        <dbReference type="ARBA" id="ARBA00004948"/>
    </source>
</evidence>
<evidence type="ECO:0000313" key="6">
    <source>
        <dbReference type="Proteomes" id="UP001299970"/>
    </source>
</evidence>
<dbReference type="EMBL" id="JAKXMK010000038">
    <property type="protein sequence ID" value="MCH6171006.1"/>
    <property type="molecule type" value="Genomic_DNA"/>
</dbReference>
<dbReference type="CDD" id="cd00564">
    <property type="entry name" value="TMP_TenI"/>
    <property type="match status" value="1"/>
</dbReference>
<dbReference type="RefSeq" id="WP_241041813.1">
    <property type="nucleotide sequence ID" value="NZ_BAAAJF010000029.1"/>
</dbReference>
<organism evidence="5 6">
    <name type="scientific">Pseudonocardia alaniniphila</name>
    <dbReference type="NCBI Taxonomy" id="75291"/>
    <lineage>
        <taxon>Bacteria</taxon>
        <taxon>Bacillati</taxon>
        <taxon>Actinomycetota</taxon>
        <taxon>Actinomycetes</taxon>
        <taxon>Pseudonocardiales</taxon>
        <taxon>Pseudonocardiaceae</taxon>
        <taxon>Pseudonocardia</taxon>
    </lineage>
</organism>